<protein>
    <submittedName>
        <fullName evidence="6">GPI-anchored surface protein, putative</fullName>
    </submittedName>
</protein>
<accession>A0A0S4IUP9</accession>
<dbReference type="Gene3D" id="1.20.140.150">
    <property type="match status" value="1"/>
</dbReference>
<sequence>MGSGHGTGVFFTFLAIVLGVIATVTHHWLDMNGDYTVSHNTVKVGLFETCSSQSLTGSSGCDINTDIGNPDDKICGDHTVGQMRQYFRAMQAFTIAAVVFALVAFIFGFARGCAKRRFTTPSVFEGTFTTLACIFSIITWALFLHFTLEWYGCGQSYCSVAGQGANNFSCGYNYSFALAVASSGFLLLSAAIFFATGE</sequence>
<feature type="transmembrane region" description="Helical" evidence="5">
    <location>
        <begin position="174"/>
        <end position="195"/>
    </location>
</feature>
<comment type="subcellular location">
    <subcellularLocation>
        <location evidence="1">Membrane</location>
        <topology evidence="1">Multi-pass membrane protein</topology>
    </subcellularLocation>
</comment>
<keyword evidence="4 5" id="KW-0472">Membrane</keyword>
<dbReference type="InterPro" id="IPR004031">
    <property type="entry name" value="PMP22/EMP/MP20/Claudin"/>
</dbReference>
<evidence type="ECO:0000256" key="2">
    <source>
        <dbReference type="ARBA" id="ARBA00022692"/>
    </source>
</evidence>
<dbReference type="EMBL" id="CYKH01000482">
    <property type="protein sequence ID" value="CUF99354.1"/>
    <property type="molecule type" value="Genomic_DNA"/>
</dbReference>
<keyword evidence="3 5" id="KW-1133">Transmembrane helix</keyword>
<dbReference type="AlphaFoldDB" id="A0A0S4IUP9"/>
<name>A0A0S4IUP9_BODSA</name>
<evidence type="ECO:0000256" key="4">
    <source>
        <dbReference type="ARBA" id="ARBA00023136"/>
    </source>
</evidence>
<dbReference type="Proteomes" id="UP000051952">
    <property type="component" value="Unassembled WGS sequence"/>
</dbReference>
<keyword evidence="7" id="KW-1185">Reference proteome</keyword>
<dbReference type="GO" id="GO:0016020">
    <property type="term" value="C:membrane"/>
    <property type="evidence" value="ECO:0007669"/>
    <property type="project" value="UniProtKB-SubCell"/>
</dbReference>
<evidence type="ECO:0000256" key="3">
    <source>
        <dbReference type="ARBA" id="ARBA00022989"/>
    </source>
</evidence>
<gene>
    <name evidence="6" type="ORF">BSAL_04345</name>
</gene>
<evidence type="ECO:0000313" key="7">
    <source>
        <dbReference type="Proteomes" id="UP000051952"/>
    </source>
</evidence>
<dbReference type="VEuPathDB" id="TriTrypDB:BSAL_04345"/>
<feature type="transmembrane region" description="Helical" evidence="5">
    <location>
        <begin position="89"/>
        <end position="110"/>
    </location>
</feature>
<evidence type="ECO:0000313" key="6">
    <source>
        <dbReference type="EMBL" id="CUF99354.1"/>
    </source>
</evidence>
<evidence type="ECO:0000256" key="1">
    <source>
        <dbReference type="ARBA" id="ARBA00004141"/>
    </source>
</evidence>
<dbReference type="Pfam" id="PF13903">
    <property type="entry name" value="Claudin_2"/>
    <property type="match status" value="1"/>
</dbReference>
<feature type="transmembrane region" description="Helical" evidence="5">
    <location>
        <begin position="122"/>
        <end position="143"/>
    </location>
</feature>
<organism evidence="6 7">
    <name type="scientific">Bodo saltans</name>
    <name type="common">Flagellated protozoan</name>
    <dbReference type="NCBI Taxonomy" id="75058"/>
    <lineage>
        <taxon>Eukaryota</taxon>
        <taxon>Discoba</taxon>
        <taxon>Euglenozoa</taxon>
        <taxon>Kinetoplastea</taxon>
        <taxon>Metakinetoplastina</taxon>
        <taxon>Eubodonida</taxon>
        <taxon>Bodonidae</taxon>
        <taxon>Bodo</taxon>
    </lineage>
</organism>
<feature type="transmembrane region" description="Helical" evidence="5">
    <location>
        <begin position="7"/>
        <end position="29"/>
    </location>
</feature>
<reference evidence="7" key="1">
    <citation type="submission" date="2015-09" db="EMBL/GenBank/DDBJ databases">
        <authorList>
            <consortium name="Pathogen Informatics"/>
        </authorList>
    </citation>
    <scope>NUCLEOTIDE SEQUENCE [LARGE SCALE GENOMIC DNA]</scope>
    <source>
        <strain evidence="7">Lake Konstanz</strain>
    </source>
</reference>
<evidence type="ECO:0000256" key="5">
    <source>
        <dbReference type="SAM" id="Phobius"/>
    </source>
</evidence>
<keyword evidence="2 5" id="KW-0812">Transmembrane</keyword>
<proteinExistence type="predicted"/>